<evidence type="ECO:0000256" key="5">
    <source>
        <dbReference type="ARBA" id="ARBA00022475"/>
    </source>
</evidence>
<comment type="subcellular location">
    <subcellularLocation>
        <location evidence="1">Cell inner membrane</location>
        <topology evidence="1">Multi-pass membrane protein</topology>
    </subcellularLocation>
    <subcellularLocation>
        <location evidence="2">Secreted</location>
    </subcellularLocation>
</comment>
<evidence type="ECO:0000313" key="13">
    <source>
        <dbReference type="Proteomes" id="UP001187066"/>
    </source>
</evidence>
<comment type="subunit">
    <text evidence="10">Monomer. Interacts with itself to form filaments; also interacts with TraQ.</text>
</comment>
<accession>A0ABU4E5W0</accession>
<evidence type="ECO:0000256" key="1">
    <source>
        <dbReference type="ARBA" id="ARBA00004429"/>
    </source>
</evidence>
<evidence type="ECO:0000256" key="6">
    <source>
        <dbReference type="ARBA" id="ARBA00022519"/>
    </source>
</evidence>
<dbReference type="Pfam" id="PF05513">
    <property type="entry name" value="TraA"/>
    <property type="match status" value="1"/>
</dbReference>
<name>A0ABU4E5W0_9ENTR</name>
<keyword evidence="6" id="KW-0997">Cell inner membrane</keyword>
<evidence type="ECO:0000256" key="9">
    <source>
        <dbReference type="ARBA" id="ARBA00023136"/>
    </source>
</evidence>
<comment type="similarity">
    <text evidence="3">Belongs to the TraA family.</text>
</comment>
<feature type="transmembrane region" description="Helical" evidence="11">
    <location>
        <begin position="98"/>
        <end position="116"/>
    </location>
</feature>
<dbReference type="Proteomes" id="UP001187066">
    <property type="component" value="Unassembled WGS sequence"/>
</dbReference>
<evidence type="ECO:0000256" key="3">
    <source>
        <dbReference type="ARBA" id="ARBA00009586"/>
    </source>
</evidence>
<keyword evidence="8" id="KW-0184">Conjugation</keyword>
<evidence type="ECO:0000313" key="12">
    <source>
        <dbReference type="EMBL" id="MDV7024456.1"/>
    </source>
</evidence>
<proteinExistence type="inferred from homology"/>
<comment type="caution">
    <text evidence="12">The sequence shown here is derived from an EMBL/GenBank/DDBJ whole genome shotgun (WGS) entry which is preliminary data.</text>
</comment>
<evidence type="ECO:0000256" key="4">
    <source>
        <dbReference type="ARBA" id="ARBA00018586"/>
    </source>
</evidence>
<evidence type="ECO:0000256" key="8">
    <source>
        <dbReference type="ARBA" id="ARBA00022971"/>
    </source>
</evidence>
<dbReference type="EMBL" id="JAWLOF010000014">
    <property type="protein sequence ID" value="MDV7024456.1"/>
    <property type="molecule type" value="Genomic_DNA"/>
</dbReference>
<evidence type="ECO:0000256" key="10">
    <source>
        <dbReference type="ARBA" id="ARBA00026027"/>
    </source>
</evidence>
<protein>
    <recommendedName>
        <fullName evidence="4">Pilin</fullName>
    </recommendedName>
</protein>
<keyword evidence="5" id="KW-1003">Cell membrane</keyword>
<organism evidence="12 13">
    <name type="scientific">Atlantibacter subterraneus</name>
    <dbReference type="NCBI Taxonomy" id="255519"/>
    <lineage>
        <taxon>Bacteria</taxon>
        <taxon>Pseudomonadati</taxon>
        <taxon>Pseudomonadota</taxon>
        <taxon>Gammaproteobacteria</taxon>
        <taxon>Enterobacterales</taxon>
        <taxon>Enterobacteriaceae</taxon>
        <taxon>Atlantibacter</taxon>
    </lineage>
</organism>
<keyword evidence="11" id="KW-0812">Transmembrane</keyword>
<feature type="transmembrane region" description="Helical" evidence="11">
    <location>
        <begin position="74"/>
        <end position="91"/>
    </location>
</feature>
<evidence type="ECO:0000256" key="7">
    <source>
        <dbReference type="ARBA" id="ARBA00022525"/>
    </source>
</evidence>
<keyword evidence="9 11" id="KW-0472">Membrane</keyword>
<keyword evidence="7" id="KW-0964">Secreted</keyword>
<evidence type="ECO:0000256" key="2">
    <source>
        <dbReference type="ARBA" id="ARBA00004613"/>
    </source>
</evidence>
<evidence type="ECO:0000256" key="11">
    <source>
        <dbReference type="SAM" id="Phobius"/>
    </source>
</evidence>
<dbReference type="InterPro" id="IPR008873">
    <property type="entry name" value="TraA"/>
</dbReference>
<keyword evidence="13" id="KW-1185">Reference proteome</keyword>
<keyword evidence="11" id="KW-1133">Transmembrane helix</keyword>
<reference evidence="12 13" key="1">
    <citation type="submission" date="2023-10" db="EMBL/GenBank/DDBJ databases">
        <authorList>
            <person name="Dale J."/>
        </authorList>
    </citation>
    <scope>NUCLEOTIDE SEQUENCE [LARGE SCALE GENOMIC DNA]</scope>
    <source>
        <strain evidence="12 13">2023EL-00970</strain>
    </source>
</reference>
<dbReference type="RefSeq" id="WP_151605762.1">
    <property type="nucleotide sequence ID" value="NZ_JAWLOF010000014.1"/>
</dbReference>
<feature type="transmembrane region" description="Helical" evidence="11">
    <location>
        <begin position="31"/>
        <end position="54"/>
    </location>
</feature>
<sequence length="117" mass="12564">MTSRSDALKATKGRAVASLFRKAQENLKLRNLLKCGGVALISLMFAHPVLAAGTDLLSSQNTTVNATFGSGSSIVKWFYLAEILFGIFIYIKTRSPLTFIGIPILIIATRVGFAIAS</sequence>
<gene>
    <name evidence="12" type="ORF">R4P48_17435</name>
</gene>